<dbReference type="Gene3D" id="3.40.309.10">
    <property type="entry name" value="Aldehyde Dehydrogenase, Chain A, domain 2"/>
    <property type="match status" value="1"/>
</dbReference>
<organism evidence="4 5">
    <name type="scientific">Rubripirellula obstinata</name>
    <dbReference type="NCBI Taxonomy" id="406547"/>
    <lineage>
        <taxon>Bacteria</taxon>
        <taxon>Pseudomonadati</taxon>
        <taxon>Planctomycetota</taxon>
        <taxon>Planctomycetia</taxon>
        <taxon>Pirellulales</taxon>
        <taxon>Pirellulaceae</taxon>
        <taxon>Rubripirellula</taxon>
    </lineage>
</organism>
<gene>
    <name evidence="4" type="primary">alkH</name>
    <name evidence="4" type="ORF">LF1_02920</name>
</gene>
<dbReference type="Proteomes" id="UP000322699">
    <property type="component" value="Unassembled WGS sequence"/>
</dbReference>
<dbReference type="EMBL" id="VRLW01000001">
    <property type="protein sequence ID" value="KAA1257802.1"/>
    <property type="molecule type" value="Genomic_DNA"/>
</dbReference>
<proteinExistence type="inferred from homology"/>
<dbReference type="RefSeq" id="WP_238383128.1">
    <property type="nucleotide sequence ID" value="NZ_LWSK01000045.1"/>
</dbReference>
<accession>A0A5B1CC53</accession>
<dbReference type="InterPro" id="IPR016163">
    <property type="entry name" value="Ald_DH_C"/>
</dbReference>
<protein>
    <submittedName>
        <fullName evidence="4">Aldehyde dehydrogenase</fullName>
        <ecNumber evidence="4">1.2.1.3</ecNumber>
    </submittedName>
</protein>
<feature type="domain" description="Aldehyde dehydrogenase" evidence="3">
    <location>
        <begin position="18"/>
        <end position="442"/>
    </location>
</feature>
<dbReference type="EC" id="1.2.1.3" evidence="4"/>
<evidence type="ECO:0000259" key="3">
    <source>
        <dbReference type="Pfam" id="PF00171"/>
    </source>
</evidence>
<dbReference type="PANTHER" id="PTHR42804">
    <property type="entry name" value="ALDEHYDE DEHYDROGENASE"/>
    <property type="match status" value="1"/>
</dbReference>
<name>A0A5B1CC53_9BACT</name>
<reference evidence="4 5" key="1">
    <citation type="submission" date="2019-08" db="EMBL/GenBank/DDBJ databases">
        <title>Deep-cultivation of Planctomycetes and their phenomic and genomic characterization uncovers novel biology.</title>
        <authorList>
            <person name="Wiegand S."/>
            <person name="Jogler M."/>
            <person name="Boedeker C."/>
            <person name="Pinto D."/>
            <person name="Vollmers J."/>
            <person name="Rivas-Marin E."/>
            <person name="Kohn T."/>
            <person name="Peeters S.H."/>
            <person name="Heuer A."/>
            <person name="Rast P."/>
            <person name="Oberbeckmann S."/>
            <person name="Bunk B."/>
            <person name="Jeske O."/>
            <person name="Meyerdierks A."/>
            <person name="Storesund J.E."/>
            <person name="Kallscheuer N."/>
            <person name="Luecker S."/>
            <person name="Lage O.M."/>
            <person name="Pohl T."/>
            <person name="Merkel B.J."/>
            <person name="Hornburger P."/>
            <person name="Mueller R.-W."/>
            <person name="Bruemmer F."/>
            <person name="Labrenz M."/>
            <person name="Spormann A.M."/>
            <person name="Op Den Camp H."/>
            <person name="Overmann J."/>
            <person name="Amann R."/>
            <person name="Jetten M.S.M."/>
            <person name="Mascher T."/>
            <person name="Medema M.H."/>
            <person name="Devos D.P."/>
            <person name="Kaster A.-K."/>
            <person name="Ovreas L."/>
            <person name="Rohde M."/>
            <person name="Galperin M.Y."/>
            <person name="Jogler C."/>
        </authorList>
    </citation>
    <scope>NUCLEOTIDE SEQUENCE [LARGE SCALE GENOMIC DNA]</scope>
    <source>
        <strain evidence="4 5">LF1</strain>
    </source>
</reference>
<dbReference type="InterPro" id="IPR016161">
    <property type="entry name" value="Ald_DH/histidinol_DH"/>
</dbReference>
<evidence type="ECO:0000256" key="2">
    <source>
        <dbReference type="ARBA" id="ARBA00023002"/>
    </source>
</evidence>
<dbReference type="InterPro" id="IPR015590">
    <property type="entry name" value="Aldehyde_DH_dom"/>
</dbReference>
<dbReference type="PANTHER" id="PTHR42804:SF1">
    <property type="entry name" value="ALDEHYDE DEHYDROGENASE-RELATED"/>
    <property type="match status" value="1"/>
</dbReference>
<evidence type="ECO:0000313" key="5">
    <source>
        <dbReference type="Proteomes" id="UP000322699"/>
    </source>
</evidence>
<keyword evidence="5" id="KW-1185">Reference proteome</keyword>
<dbReference type="InterPro" id="IPR016162">
    <property type="entry name" value="Ald_DH_N"/>
</dbReference>
<dbReference type="SUPFAM" id="SSF53720">
    <property type="entry name" value="ALDH-like"/>
    <property type="match status" value="1"/>
</dbReference>
<dbReference type="AlphaFoldDB" id="A0A5B1CC53"/>
<dbReference type="GO" id="GO:0004029">
    <property type="term" value="F:aldehyde dehydrogenase (NAD+) activity"/>
    <property type="evidence" value="ECO:0007669"/>
    <property type="project" value="UniProtKB-EC"/>
</dbReference>
<keyword evidence="2 4" id="KW-0560">Oxidoreductase</keyword>
<evidence type="ECO:0000256" key="1">
    <source>
        <dbReference type="ARBA" id="ARBA00009986"/>
    </source>
</evidence>
<dbReference type="Pfam" id="PF00171">
    <property type="entry name" value="Aldedh"/>
    <property type="match status" value="1"/>
</dbReference>
<comment type="caution">
    <text evidence="4">The sequence shown here is derived from an EMBL/GenBank/DDBJ whole genome shotgun (WGS) entry which is preliminary data.</text>
</comment>
<dbReference type="Gene3D" id="3.40.605.10">
    <property type="entry name" value="Aldehyde Dehydrogenase, Chain A, domain 1"/>
    <property type="match status" value="1"/>
</dbReference>
<evidence type="ECO:0000313" key="4">
    <source>
        <dbReference type="EMBL" id="KAA1257802.1"/>
    </source>
</evidence>
<comment type="similarity">
    <text evidence="1">Belongs to the aldehyde dehydrogenase family.</text>
</comment>
<sequence length="491" mass="52338">MRDYRVPINKLGTGSPSNWQDLETAQRCRIIGDVASHIAADSQNLIDLCASPWRVDPVETITAELFPLCGAMQWIGRRGPKVLTEKVHGVLGRPAWLWGVQSRVRRVPIGKVLILSAWNYPIFLPGVQTAQALAAGNTVLLKPAPGCEAVTSALVASFYAAGVSTDALTQLDSDAESAKSAMKQGVDLVVLTGGASTGKAVMQQAAETLTPTIMELSGCDSVIVHPRGDLDRAARAIAFGMRLSSGATCIAPRRVFAEPATADELRDLIMFHLREYAGGNTSEENQPMHVHSSSRVAAADAIENAIQSGAVDVMGQFDGNKLRDCGEMSPTLLDQVCSDFDVACSDLFAPVTSLIRVDHIKDCVAIVNESKYRLSASVFAPDDIAHVISEQIAERLQVGSVAINDLIVPTADPRVPFGGRGNSGFGVTRGEEGLLAMTAAQVIGHHHGNFLPHLRKRQTGDAKTLQAALSATYSSGWKDRLAAVRRMAGKG</sequence>